<protein>
    <submittedName>
        <fullName evidence="1">Uncharacterized protein</fullName>
    </submittedName>
</protein>
<dbReference type="Proteomes" id="UP000078541">
    <property type="component" value="Unassembled WGS sequence"/>
</dbReference>
<evidence type="ECO:0000313" key="2">
    <source>
        <dbReference type="Proteomes" id="UP000078541"/>
    </source>
</evidence>
<reference evidence="1 2" key="1">
    <citation type="submission" date="2016-03" db="EMBL/GenBank/DDBJ databases">
        <title>Trachymyrmex septentrionalis WGS genome.</title>
        <authorList>
            <person name="Nygaard S."/>
            <person name="Hu H."/>
            <person name="Boomsma J."/>
            <person name="Zhang G."/>
        </authorList>
    </citation>
    <scope>NUCLEOTIDE SEQUENCE [LARGE SCALE GENOMIC DNA]</scope>
    <source>
        <strain evidence="1">Tsep2-gDNA-1</strain>
        <tissue evidence="1">Whole body</tissue>
    </source>
</reference>
<evidence type="ECO:0000313" key="1">
    <source>
        <dbReference type="EMBL" id="KYN44357.1"/>
    </source>
</evidence>
<name>A0A151K103_9HYME</name>
<gene>
    <name evidence="1" type="ORF">ALC56_01197</name>
</gene>
<dbReference type="EMBL" id="KQ981228">
    <property type="protein sequence ID" value="KYN44357.1"/>
    <property type="molecule type" value="Genomic_DNA"/>
</dbReference>
<proteinExistence type="predicted"/>
<feature type="non-terminal residue" evidence="1">
    <location>
        <position position="1"/>
    </location>
</feature>
<sequence>TSGCLFARRSLERGGKRGYLSYINCNFLKGRTTLSLVIFIKLKNLNTTLKEKNLKF</sequence>
<keyword evidence="2" id="KW-1185">Reference proteome</keyword>
<dbReference type="AlphaFoldDB" id="A0A151K103"/>
<accession>A0A151K103</accession>
<organism evidence="1 2">
    <name type="scientific">Trachymyrmex septentrionalis</name>
    <dbReference type="NCBI Taxonomy" id="34720"/>
    <lineage>
        <taxon>Eukaryota</taxon>
        <taxon>Metazoa</taxon>
        <taxon>Ecdysozoa</taxon>
        <taxon>Arthropoda</taxon>
        <taxon>Hexapoda</taxon>
        <taxon>Insecta</taxon>
        <taxon>Pterygota</taxon>
        <taxon>Neoptera</taxon>
        <taxon>Endopterygota</taxon>
        <taxon>Hymenoptera</taxon>
        <taxon>Apocrita</taxon>
        <taxon>Aculeata</taxon>
        <taxon>Formicoidea</taxon>
        <taxon>Formicidae</taxon>
        <taxon>Myrmicinae</taxon>
        <taxon>Trachymyrmex</taxon>
    </lineage>
</organism>